<reference evidence="15" key="4">
    <citation type="submission" date="2016-01" db="EMBL/GenBank/DDBJ databases">
        <authorList>
            <person name="Mitreva M."/>
            <person name="Pepin K.H."/>
            <person name="Mihindukulasuriya K.A."/>
            <person name="Fulton R."/>
            <person name="Fronick C."/>
            <person name="O'Laughlin M."/>
            <person name="Miner T."/>
            <person name="Herter B."/>
            <person name="Rosa B.A."/>
            <person name="Cordes M."/>
            <person name="Tomlinson C."/>
            <person name="Wollam A."/>
            <person name="Palsikar V.B."/>
            <person name="Mardis E.R."/>
            <person name="Wilson R.K."/>
        </authorList>
    </citation>
    <scope>NUCLEOTIDE SEQUENCE [LARGE SCALE GENOMIC DNA]</scope>
    <source>
        <strain evidence="15">GED7749B</strain>
    </source>
</reference>
<dbReference type="FunFam" id="3.90.950.10:FF:000001">
    <property type="entry name" value="dITP/XTP pyrophosphatase"/>
    <property type="match status" value="1"/>
</dbReference>
<feature type="binding site" evidence="10">
    <location>
        <position position="175"/>
    </location>
    <ligand>
        <name>substrate</name>
    </ligand>
</feature>
<evidence type="ECO:0000256" key="5">
    <source>
        <dbReference type="ARBA" id="ARBA00022801"/>
    </source>
</evidence>
<evidence type="ECO:0000256" key="7">
    <source>
        <dbReference type="ARBA" id="ARBA00023080"/>
    </source>
</evidence>
<comment type="subunit">
    <text evidence="2 10">Homodimer.</text>
</comment>
<dbReference type="CDD" id="cd00515">
    <property type="entry name" value="HAM1"/>
    <property type="match status" value="1"/>
</dbReference>
<dbReference type="GO" id="GO:0046872">
    <property type="term" value="F:metal ion binding"/>
    <property type="evidence" value="ECO:0007669"/>
    <property type="project" value="UniProtKB-KW"/>
</dbReference>
<dbReference type="GO" id="GO:0000166">
    <property type="term" value="F:nucleotide binding"/>
    <property type="evidence" value="ECO:0007669"/>
    <property type="project" value="UniProtKB-KW"/>
</dbReference>
<dbReference type="NCBIfam" id="TIGR00042">
    <property type="entry name" value="RdgB/HAM1 family non-canonical purine NTP pyrophosphatase"/>
    <property type="match status" value="1"/>
</dbReference>
<evidence type="ECO:0000256" key="11">
    <source>
        <dbReference type="RuleBase" id="RU003781"/>
    </source>
</evidence>
<dbReference type="GO" id="GO:0036222">
    <property type="term" value="F:XTP diphosphatase activity"/>
    <property type="evidence" value="ECO:0007669"/>
    <property type="project" value="UniProtKB-UniRule"/>
</dbReference>
<evidence type="ECO:0000313" key="14">
    <source>
        <dbReference type="Proteomes" id="UP000032024"/>
    </source>
</evidence>
<dbReference type="PANTHER" id="PTHR11067">
    <property type="entry name" value="INOSINE TRIPHOSPHATE PYROPHOSPHATASE/HAM1 PROTEIN"/>
    <property type="match status" value="1"/>
</dbReference>
<name>A0A0C5C6A1_HEYCO</name>
<evidence type="ECO:0000256" key="2">
    <source>
        <dbReference type="ARBA" id="ARBA00011738"/>
    </source>
</evidence>
<dbReference type="InterPro" id="IPR002637">
    <property type="entry name" value="RdgB/HAM1"/>
</dbReference>
<dbReference type="PANTHER" id="PTHR11067:SF9">
    <property type="entry name" value="INOSINE TRIPHOSPHATE PYROPHOSPHATASE"/>
    <property type="match status" value="1"/>
</dbReference>
<comment type="function">
    <text evidence="10">Pyrophosphatase that catalyzes the hydrolysis of nucleoside triphosphates to their monophosphate derivatives, with a high preference for the non-canonical purine nucleotides XTP (xanthosine triphosphate), dITP (deoxyinosine triphosphate) and ITP. Seems to function as a house-cleaning enzyme that removes non-canonical purine nucleotides from the nucleotide pool, thus preventing their incorporation into DNA/RNA and avoiding chromosomal lesions.</text>
</comment>
<keyword evidence="4 10" id="KW-0547">Nucleotide-binding</keyword>
<protein>
    <recommendedName>
        <fullName evidence="10">dITP/XTP pyrophosphatase</fullName>
        <ecNumber evidence="10">3.6.1.66</ecNumber>
    </recommendedName>
    <alternativeName>
        <fullName evidence="10">Non-canonical purine NTP pyrophosphatase</fullName>
    </alternativeName>
    <alternativeName>
        <fullName evidence="10">Non-standard purine NTP pyrophosphatase</fullName>
    </alternativeName>
    <alternativeName>
        <fullName evidence="10">Nucleoside-triphosphate diphosphatase</fullName>
    </alternativeName>
    <alternativeName>
        <fullName evidence="10">Nucleoside-triphosphate pyrophosphatase</fullName>
        <shortName evidence="10">NTPase</shortName>
    </alternativeName>
</protein>
<dbReference type="SUPFAM" id="SSF52972">
    <property type="entry name" value="ITPase-like"/>
    <property type="match status" value="1"/>
</dbReference>
<feature type="binding site" evidence="10">
    <location>
        <begin position="153"/>
        <end position="156"/>
    </location>
    <ligand>
        <name>substrate</name>
    </ligand>
</feature>
<evidence type="ECO:0000313" key="12">
    <source>
        <dbReference type="EMBL" id="AJO22366.1"/>
    </source>
</evidence>
<evidence type="ECO:0000256" key="10">
    <source>
        <dbReference type="HAMAP-Rule" id="MF_01405"/>
    </source>
</evidence>
<evidence type="ECO:0000256" key="8">
    <source>
        <dbReference type="ARBA" id="ARBA00051875"/>
    </source>
</evidence>
<gene>
    <name evidence="13" type="ORF">HMPREF3213_00935</name>
    <name evidence="12" type="ORF">SB48_HM08orf02474</name>
</gene>
<comment type="similarity">
    <text evidence="1 10 11">Belongs to the HAM1 NTPase family.</text>
</comment>
<keyword evidence="3 10" id="KW-0479">Metal-binding</keyword>
<dbReference type="GO" id="GO:0009117">
    <property type="term" value="P:nucleotide metabolic process"/>
    <property type="evidence" value="ECO:0007669"/>
    <property type="project" value="UniProtKB-KW"/>
</dbReference>
<reference evidence="12" key="1">
    <citation type="submission" date="2015-01" db="EMBL/GenBank/DDBJ databases">
        <title>Comparative genome analysis of Bacillus coagulans HM-08, Clostridium butyricum HM-68, Bacillus subtilis HM-66 and Bacillus licheniformis BL-09.</title>
        <authorList>
            <person name="Zhang H."/>
        </authorList>
    </citation>
    <scope>NUCLEOTIDE SEQUENCE [LARGE SCALE GENOMIC DNA]</scope>
    <source>
        <strain evidence="12">HM-08</strain>
    </source>
</reference>
<evidence type="ECO:0000313" key="13">
    <source>
        <dbReference type="EMBL" id="KWZ84147.1"/>
    </source>
</evidence>
<feature type="binding site" evidence="10">
    <location>
        <begin position="8"/>
        <end position="13"/>
    </location>
    <ligand>
        <name>substrate</name>
    </ligand>
</feature>
<comment type="catalytic activity">
    <reaction evidence="9 10">
        <text>XTP + H2O = XMP + diphosphate + H(+)</text>
        <dbReference type="Rhea" id="RHEA:28610"/>
        <dbReference type="ChEBI" id="CHEBI:15377"/>
        <dbReference type="ChEBI" id="CHEBI:15378"/>
        <dbReference type="ChEBI" id="CHEBI:33019"/>
        <dbReference type="ChEBI" id="CHEBI:57464"/>
        <dbReference type="ChEBI" id="CHEBI:61314"/>
        <dbReference type="EC" id="3.6.1.66"/>
    </reaction>
</comment>
<dbReference type="AlphaFoldDB" id="A0A0C5C6A1"/>
<evidence type="ECO:0000256" key="3">
    <source>
        <dbReference type="ARBA" id="ARBA00022723"/>
    </source>
</evidence>
<proteinExistence type="inferred from homology"/>
<keyword evidence="7 10" id="KW-0546">Nucleotide metabolism</keyword>
<dbReference type="Proteomes" id="UP000032024">
    <property type="component" value="Chromosome"/>
</dbReference>
<dbReference type="InterPro" id="IPR029001">
    <property type="entry name" value="ITPase-like_fam"/>
</dbReference>
<dbReference type="GO" id="GO:0005829">
    <property type="term" value="C:cytosol"/>
    <property type="evidence" value="ECO:0007669"/>
    <property type="project" value="TreeGrafter"/>
</dbReference>
<dbReference type="EC" id="3.6.1.66" evidence="10"/>
<evidence type="ECO:0000313" key="15">
    <source>
        <dbReference type="Proteomes" id="UP000070376"/>
    </source>
</evidence>
<comment type="catalytic activity">
    <reaction evidence="10">
        <text>ITP + H2O = IMP + diphosphate + H(+)</text>
        <dbReference type="Rhea" id="RHEA:29399"/>
        <dbReference type="ChEBI" id="CHEBI:15377"/>
        <dbReference type="ChEBI" id="CHEBI:15378"/>
        <dbReference type="ChEBI" id="CHEBI:33019"/>
        <dbReference type="ChEBI" id="CHEBI:58053"/>
        <dbReference type="ChEBI" id="CHEBI:61402"/>
        <dbReference type="EC" id="3.6.1.66"/>
    </reaction>
</comment>
<feature type="binding site" evidence="10">
    <location>
        <begin position="180"/>
        <end position="181"/>
    </location>
    <ligand>
        <name>substrate</name>
    </ligand>
</feature>
<reference evidence="14" key="2">
    <citation type="submission" date="2015-01" db="EMBL/GenBank/DDBJ databases">
        <title>Comparative genome analysis of Bacillus coagulans HM-08, Clostridium butyricum HM-68, Bacillus subtilis HM-66 and Bacillus paralicheniformis BL-09.</title>
        <authorList>
            <person name="Zhang H."/>
        </authorList>
    </citation>
    <scope>NUCLEOTIDE SEQUENCE [LARGE SCALE GENOMIC DNA]</scope>
    <source>
        <strain evidence="14">HM-08</strain>
    </source>
</reference>
<feature type="active site" description="Proton acceptor" evidence="10">
    <location>
        <position position="70"/>
    </location>
</feature>
<dbReference type="GO" id="GO:0036220">
    <property type="term" value="F:ITP diphosphatase activity"/>
    <property type="evidence" value="ECO:0007669"/>
    <property type="project" value="UniProtKB-UniRule"/>
</dbReference>
<dbReference type="GO" id="GO:0035870">
    <property type="term" value="F:dITP diphosphatase activity"/>
    <property type="evidence" value="ECO:0007669"/>
    <property type="project" value="UniProtKB-UniRule"/>
</dbReference>
<feature type="binding site" evidence="10">
    <location>
        <position position="41"/>
    </location>
    <ligand>
        <name>Mg(2+)</name>
        <dbReference type="ChEBI" id="CHEBI:18420"/>
    </ligand>
</feature>
<dbReference type="Proteomes" id="UP000070376">
    <property type="component" value="Unassembled WGS sequence"/>
</dbReference>
<accession>A0A0C5C6A1</accession>
<dbReference type="EMBL" id="CP010525">
    <property type="protein sequence ID" value="AJO22366.1"/>
    <property type="molecule type" value="Genomic_DNA"/>
</dbReference>
<comment type="catalytic activity">
    <reaction evidence="8 10">
        <text>dITP + H2O = dIMP + diphosphate + H(+)</text>
        <dbReference type="Rhea" id="RHEA:28342"/>
        <dbReference type="ChEBI" id="CHEBI:15377"/>
        <dbReference type="ChEBI" id="CHEBI:15378"/>
        <dbReference type="ChEBI" id="CHEBI:33019"/>
        <dbReference type="ChEBI" id="CHEBI:61194"/>
        <dbReference type="ChEBI" id="CHEBI:61382"/>
        <dbReference type="EC" id="3.6.1.66"/>
    </reaction>
</comment>
<dbReference type="EMBL" id="LRPN01000032">
    <property type="protein sequence ID" value="KWZ84147.1"/>
    <property type="molecule type" value="Genomic_DNA"/>
</dbReference>
<comment type="cofactor">
    <cofactor evidence="10">
        <name>Mg(2+)</name>
        <dbReference type="ChEBI" id="CHEBI:18420"/>
    </cofactor>
    <text evidence="10">Binds 1 Mg(2+) ion per subunit.</text>
</comment>
<dbReference type="HAMAP" id="MF_01405">
    <property type="entry name" value="Non_canon_purine_NTPase"/>
    <property type="match status" value="1"/>
</dbReference>
<organism evidence="13 15">
    <name type="scientific">Heyndrickxia coagulans</name>
    <name type="common">Weizmannia coagulans</name>
    <dbReference type="NCBI Taxonomy" id="1398"/>
    <lineage>
        <taxon>Bacteria</taxon>
        <taxon>Bacillati</taxon>
        <taxon>Bacillota</taxon>
        <taxon>Bacilli</taxon>
        <taxon>Bacillales</taxon>
        <taxon>Bacillaceae</taxon>
        <taxon>Heyndrickxia</taxon>
    </lineage>
</organism>
<sequence>MAAVLIATKNKGKAKEFAALFSRFELEVKTFLDMEGAPDVEETGKTFEENAILKAEAAANAYGMMAIADDSGLMIDALGGRPGVYSARYAGKEKNDEANIDKVLSELEGVPDEKRTASFYCALAVARPGKETFTVSGTLQGRITRERIGENGFGYDPIFMLPSGKTLAQLSAEEKNKISHRAHALAKLSDALYSILGEEGKK</sequence>
<keyword evidence="6 10" id="KW-0460">Magnesium</keyword>
<evidence type="ECO:0000256" key="4">
    <source>
        <dbReference type="ARBA" id="ARBA00022741"/>
    </source>
</evidence>
<dbReference type="NCBIfam" id="NF011397">
    <property type="entry name" value="PRK14822.1"/>
    <property type="match status" value="1"/>
</dbReference>
<dbReference type="STRING" id="1398.AB434_3696"/>
<dbReference type="RefSeq" id="WP_014097828.1">
    <property type="nucleotide sequence ID" value="NZ_CP010525.1"/>
</dbReference>
<evidence type="ECO:0000256" key="6">
    <source>
        <dbReference type="ARBA" id="ARBA00022842"/>
    </source>
</evidence>
<dbReference type="GO" id="GO:0017111">
    <property type="term" value="F:ribonucleoside triphosphate phosphatase activity"/>
    <property type="evidence" value="ECO:0007669"/>
    <property type="project" value="InterPro"/>
</dbReference>
<dbReference type="PATRIC" id="fig|1398.18.peg.1584"/>
<keyword evidence="14" id="KW-1185">Reference proteome</keyword>
<dbReference type="Gene3D" id="3.90.950.10">
    <property type="match status" value="1"/>
</dbReference>
<evidence type="ECO:0000256" key="1">
    <source>
        <dbReference type="ARBA" id="ARBA00008023"/>
    </source>
</evidence>
<feature type="binding site" evidence="10">
    <location>
        <position position="70"/>
    </location>
    <ligand>
        <name>Mg(2+)</name>
        <dbReference type="ChEBI" id="CHEBI:18420"/>
    </ligand>
</feature>
<reference evidence="13" key="3">
    <citation type="submission" date="2016-01" db="EMBL/GenBank/DDBJ databases">
        <authorList>
            <person name="Oliw E.H."/>
        </authorList>
    </citation>
    <scope>NUCLEOTIDE SEQUENCE [LARGE SCALE GENOMIC DNA]</scope>
    <source>
        <strain evidence="13">GED7749B</strain>
    </source>
</reference>
<dbReference type="GeneID" id="93259325"/>
<keyword evidence="5 10" id="KW-0378">Hydrolase</keyword>
<dbReference type="InterPro" id="IPR020922">
    <property type="entry name" value="dITP/XTP_pyrophosphatase"/>
</dbReference>
<dbReference type="Pfam" id="PF01725">
    <property type="entry name" value="Ham1p_like"/>
    <property type="match status" value="1"/>
</dbReference>
<feature type="binding site" evidence="10">
    <location>
        <position position="71"/>
    </location>
    <ligand>
        <name>substrate</name>
    </ligand>
</feature>
<dbReference type="GO" id="GO:0009146">
    <property type="term" value="P:purine nucleoside triphosphate catabolic process"/>
    <property type="evidence" value="ECO:0007669"/>
    <property type="project" value="UniProtKB-UniRule"/>
</dbReference>
<evidence type="ECO:0000256" key="9">
    <source>
        <dbReference type="ARBA" id="ARBA00052017"/>
    </source>
</evidence>